<dbReference type="OrthoDB" id="438440at2759"/>
<dbReference type="GO" id="GO:0004806">
    <property type="term" value="F:triacylglycerol lipase activity"/>
    <property type="evidence" value="ECO:0007669"/>
    <property type="project" value="InterPro"/>
</dbReference>
<dbReference type="OMA" id="FNEQRME"/>
<dbReference type="KEGG" id="dcr:108193476"/>
<dbReference type="AlphaFoldDB" id="A0A161YA61"/>
<dbReference type="InterPro" id="IPR044819">
    <property type="entry name" value="OBL-like"/>
</dbReference>
<reference evidence="3" key="2">
    <citation type="submission" date="2022-03" db="EMBL/GenBank/DDBJ databases">
        <title>Draft title - Genomic analysis of global carrot germplasm unveils the trajectory of domestication and the origin of high carotenoid orange carrot.</title>
        <authorList>
            <person name="Iorizzo M."/>
            <person name="Ellison S."/>
            <person name="Senalik D."/>
            <person name="Macko-Podgorni A."/>
            <person name="Grzebelus D."/>
            <person name="Bostan H."/>
            <person name="Rolling W."/>
            <person name="Curaba J."/>
            <person name="Simon P."/>
        </authorList>
    </citation>
    <scope>NUCLEOTIDE SEQUENCE</scope>
    <source>
        <tissue evidence="3">Leaf</tissue>
    </source>
</reference>
<dbReference type="Gramene" id="KZM89359">
    <property type="protein sequence ID" value="KZM89359"/>
    <property type="gene ID" value="DCAR_026434"/>
</dbReference>
<keyword evidence="4" id="KW-1185">Reference proteome</keyword>
<dbReference type="PANTHER" id="PTHR46086:SF3">
    <property type="entry name" value="TRIACYLGLYCEROL LIPASE OBL1"/>
    <property type="match status" value="1"/>
</dbReference>
<protein>
    <recommendedName>
        <fullName evidence="2">Fungal lipase-type domain-containing protein</fullName>
    </recommendedName>
</protein>
<dbReference type="EMBL" id="CP093349">
    <property type="protein sequence ID" value="WOH10873.1"/>
    <property type="molecule type" value="Genomic_DNA"/>
</dbReference>
<dbReference type="Pfam" id="PF01764">
    <property type="entry name" value="Lipase_3"/>
    <property type="match status" value="1"/>
</dbReference>
<dbReference type="SUPFAM" id="SSF53474">
    <property type="entry name" value="alpha/beta-Hydrolases"/>
    <property type="match status" value="1"/>
</dbReference>
<feature type="domain" description="Fungal lipase-type" evidence="2">
    <location>
        <begin position="227"/>
        <end position="414"/>
    </location>
</feature>
<dbReference type="InterPro" id="IPR002921">
    <property type="entry name" value="Fungal_lipase-type"/>
</dbReference>
<dbReference type="PANTHER" id="PTHR46086">
    <property type="entry name" value="ALPHA/BETA-HYDROLASES SUPERFAMILY PROTEIN"/>
    <property type="match status" value="1"/>
</dbReference>
<organism evidence="3 4">
    <name type="scientific">Daucus carota subsp. sativus</name>
    <name type="common">Carrot</name>
    <dbReference type="NCBI Taxonomy" id="79200"/>
    <lineage>
        <taxon>Eukaryota</taxon>
        <taxon>Viridiplantae</taxon>
        <taxon>Streptophyta</taxon>
        <taxon>Embryophyta</taxon>
        <taxon>Tracheophyta</taxon>
        <taxon>Spermatophyta</taxon>
        <taxon>Magnoliopsida</taxon>
        <taxon>eudicotyledons</taxon>
        <taxon>Gunneridae</taxon>
        <taxon>Pentapetalae</taxon>
        <taxon>asterids</taxon>
        <taxon>campanulids</taxon>
        <taxon>Apiales</taxon>
        <taxon>Apiaceae</taxon>
        <taxon>Apioideae</taxon>
        <taxon>Scandiceae</taxon>
        <taxon>Daucinae</taxon>
        <taxon>Daucus</taxon>
        <taxon>Daucus sect. Daucus</taxon>
    </lineage>
</organism>
<name>A0A161YA61_DAUCS</name>
<dbReference type="GO" id="GO:0006629">
    <property type="term" value="P:lipid metabolic process"/>
    <property type="evidence" value="ECO:0007669"/>
    <property type="project" value="InterPro"/>
</dbReference>
<keyword evidence="1" id="KW-0378">Hydrolase</keyword>
<evidence type="ECO:0000313" key="4">
    <source>
        <dbReference type="Proteomes" id="UP000077755"/>
    </source>
</evidence>
<evidence type="ECO:0000256" key="1">
    <source>
        <dbReference type="ARBA" id="ARBA00022801"/>
    </source>
</evidence>
<evidence type="ECO:0000313" key="3">
    <source>
        <dbReference type="EMBL" id="WOH10873.1"/>
    </source>
</evidence>
<proteinExistence type="predicted"/>
<evidence type="ECO:0000259" key="2">
    <source>
        <dbReference type="Pfam" id="PF01764"/>
    </source>
</evidence>
<reference evidence="3" key="1">
    <citation type="journal article" date="2016" name="Nat. Genet.">
        <title>A high-quality carrot genome assembly provides new insights into carotenoid accumulation and asterid genome evolution.</title>
        <authorList>
            <person name="Iorizzo M."/>
            <person name="Ellison S."/>
            <person name="Senalik D."/>
            <person name="Zeng P."/>
            <person name="Satapoomin P."/>
            <person name="Huang J."/>
            <person name="Bowman M."/>
            <person name="Iovene M."/>
            <person name="Sanseverino W."/>
            <person name="Cavagnaro P."/>
            <person name="Yildiz M."/>
            <person name="Macko-Podgorni A."/>
            <person name="Moranska E."/>
            <person name="Grzebelus E."/>
            <person name="Grzebelus D."/>
            <person name="Ashrafi H."/>
            <person name="Zheng Z."/>
            <person name="Cheng S."/>
            <person name="Spooner D."/>
            <person name="Van Deynze A."/>
            <person name="Simon P."/>
        </authorList>
    </citation>
    <scope>NUCLEOTIDE SEQUENCE</scope>
    <source>
        <tissue evidence="3">Leaf</tissue>
    </source>
</reference>
<sequence>MAGGNGNRMRYLIVKPENGGIVDLFRFLVWNNRVCASKFVESSDDDVDDLTSWPKDHRWVIIVSIVMRKLIAVFGKPMEWAGYLFEFFLNLLSLNGDNLFALIYNFFRGKMVMPQRGSDTFISAIGHLDGRIDLDKNDLFKQLGDKPASEEKIGISMHLANRSLVDLSMMAAKLAYENANVVRNVVNQHWKMHFIDFYNCWNEFQKERSTQVFILCDKPKDADLILISFRGTEPFDADDWITDFDYSWYEFPKLGKVHMGFLEALGLGSRGNTATFSELLQMKSTKSTFFDPEQEQSSLSVDPPKQLGPEMTEMTAYFAVKSKLRQLLRKHKAAKFLVTGHSLGGALAILFPTVLVLHEEEEIMQRLLGVHTFGQPRIGDRQLGIFMEAHLEYPEPKYFRVVYCNDLVPRLPYDNKTWLYKHFGVCLYFNSLYVEQKVNEEPNKNYFGLRYLIPAYLNAGWELIRSFIMDSMYGPEYREGWLSILLRVVGLILPGISAHSPTNYVNSIRLGKMKVTEMSPL</sequence>
<dbReference type="InterPro" id="IPR029058">
    <property type="entry name" value="AB_hydrolase_fold"/>
</dbReference>
<dbReference type="Proteomes" id="UP000077755">
    <property type="component" value="Chromosome 7"/>
</dbReference>
<gene>
    <name evidence="3" type="ORF">DCAR_0730348</name>
</gene>
<dbReference type="Gene3D" id="3.40.50.1820">
    <property type="entry name" value="alpha/beta hydrolase"/>
    <property type="match status" value="1"/>
</dbReference>
<dbReference type="CDD" id="cd00519">
    <property type="entry name" value="Lipase_3"/>
    <property type="match status" value="1"/>
</dbReference>
<accession>A0A161YA61</accession>
<dbReference type="ESTHER" id="daucs-a0a161ya61">
    <property type="family name" value="Triacylglycerol-lipase-OBL1-like"/>
</dbReference>